<dbReference type="CDD" id="cd03219">
    <property type="entry name" value="ABC_Mj1267_LivG_branched"/>
    <property type="match status" value="1"/>
</dbReference>
<dbReference type="Gene3D" id="3.40.50.300">
    <property type="entry name" value="P-loop containing nucleotide triphosphate hydrolases"/>
    <property type="match status" value="1"/>
</dbReference>
<organism evidence="5 6">
    <name type="scientific">Solibacillus faecavium</name>
    <dbReference type="NCBI Taxonomy" id="2762221"/>
    <lineage>
        <taxon>Bacteria</taxon>
        <taxon>Bacillati</taxon>
        <taxon>Bacillota</taxon>
        <taxon>Bacilli</taxon>
        <taxon>Bacillales</taxon>
        <taxon>Caryophanaceae</taxon>
        <taxon>Solibacillus</taxon>
    </lineage>
</organism>
<dbReference type="InterPro" id="IPR003593">
    <property type="entry name" value="AAA+_ATPase"/>
</dbReference>
<accession>A0ABR8Y2G4</accession>
<dbReference type="PANTHER" id="PTHR45772:SF8">
    <property type="entry name" value="HIGH-AFFINITY BRANCHED-CHAIN AMINO ACID TRANSPORT ATP-BINDING PROTEIN"/>
    <property type="match status" value="1"/>
</dbReference>
<keyword evidence="6" id="KW-1185">Reference proteome</keyword>
<evidence type="ECO:0000256" key="1">
    <source>
        <dbReference type="ARBA" id="ARBA00022448"/>
    </source>
</evidence>
<evidence type="ECO:0000256" key="3">
    <source>
        <dbReference type="ARBA" id="ARBA00022840"/>
    </source>
</evidence>
<dbReference type="SUPFAM" id="SSF52540">
    <property type="entry name" value="P-loop containing nucleoside triphosphate hydrolases"/>
    <property type="match status" value="1"/>
</dbReference>
<dbReference type="EMBL" id="JACSPZ010000010">
    <property type="protein sequence ID" value="MBD8038400.1"/>
    <property type="molecule type" value="Genomic_DNA"/>
</dbReference>
<dbReference type="InterPro" id="IPR051120">
    <property type="entry name" value="ABC_AA/LPS_Transport"/>
</dbReference>
<dbReference type="PROSITE" id="PS50893">
    <property type="entry name" value="ABC_TRANSPORTER_2"/>
    <property type="match status" value="1"/>
</dbReference>
<keyword evidence="2" id="KW-0547">Nucleotide-binding</keyword>
<evidence type="ECO:0000313" key="5">
    <source>
        <dbReference type="EMBL" id="MBD8038400.1"/>
    </source>
</evidence>
<proteinExistence type="predicted"/>
<name>A0ABR8Y2G4_9BACL</name>
<feature type="domain" description="ABC transporter" evidence="4">
    <location>
        <begin position="10"/>
        <end position="241"/>
    </location>
</feature>
<gene>
    <name evidence="5" type="ORF">H9635_16760</name>
</gene>
<evidence type="ECO:0000313" key="6">
    <source>
        <dbReference type="Proteomes" id="UP000619101"/>
    </source>
</evidence>
<reference evidence="5 6" key="1">
    <citation type="submission" date="2020-08" db="EMBL/GenBank/DDBJ databases">
        <title>A Genomic Blueprint of the Chicken Gut Microbiome.</title>
        <authorList>
            <person name="Gilroy R."/>
            <person name="Ravi A."/>
            <person name="Getino M."/>
            <person name="Pursley I."/>
            <person name="Horton D.L."/>
            <person name="Alikhan N.-F."/>
            <person name="Baker D."/>
            <person name="Gharbi K."/>
            <person name="Hall N."/>
            <person name="Watson M."/>
            <person name="Adriaenssens E.M."/>
            <person name="Foster-Nyarko E."/>
            <person name="Jarju S."/>
            <person name="Secka A."/>
            <person name="Antonio M."/>
            <person name="Oren A."/>
            <person name="Chaudhuri R."/>
            <person name="La Ragione R.M."/>
            <person name="Hildebrand F."/>
            <person name="Pallen M.J."/>
        </authorList>
    </citation>
    <scope>NUCLEOTIDE SEQUENCE [LARGE SCALE GENOMIC DNA]</scope>
    <source>
        <strain evidence="5 6">A46</strain>
    </source>
</reference>
<dbReference type="GO" id="GO:0005524">
    <property type="term" value="F:ATP binding"/>
    <property type="evidence" value="ECO:0007669"/>
    <property type="project" value="UniProtKB-KW"/>
</dbReference>
<evidence type="ECO:0000259" key="4">
    <source>
        <dbReference type="PROSITE" id="PS50893"/>
    </source>
</evidence>
<dbReference type="PANTHER" id="PTHR45772">
    <property type="entry name" value="CONSERVED COMPONENT OF ABC TRANSPORTER FOR NATURAL AMINO ACIDS-RELATED"/>
    <property type="match status" value="1"/>
</dbReference>
<keyword evidence="3 5" id="KW-0067">ATP-binding</keyword>
<dbReference type="SMART" id="SM00382">
    <property type="entry name" value="AAA"/>
    <property type="match status" value="1"/>
</dbReference>
<dbReference type="InterPro" id="IPR027417">
    <property type="entry name" value="P-loop_NTPase"/>
</dbReference>
<keyword evidence="1" id="KW-0813">Transport</keyword>
<dbReference type="InterPro" id="IPR003439">
    <property type="entry name" value="ABC_transporter-like_ATP-bd"/>
</dbReference>
<dbReference type="RefSeq" id="WP_191701458.1">
    <property type="nucleotide sequence ID" value="NZ_JACSPZ010000010.1"/>
</dbReference>
<dbReference type="Proteomes" id="UP000619101">
    <property type="component" value="Unassembled WGS sequence"/>
</dbReference>
<comment type="caution">
    <text evidence="5">The sequence shown here is derived from an EMBL/GenBank/DDBJ whole genome shotgun (WGS) entry which is preliminary data.</text>
</comment>
<evidence type="ECO:0000256" key="2">
    <source>
        <dbReference type="ARBA" id="ARBA00022741"/>
    </source>
</evidence>
<sequence>MQVQNSEPILKLSNVGKSFGGLRAVDEVDLVIRKGELHCLIGPNGAGKSTIFKMIMGIFDPSDGQILYKGKSLAHMKKWDRFKEGISIKMQVPGVFGDLTVYENLRIAAQRTYSKKALEEKINYLLEEFNLTHLKGETVNNLSHGQQQSLEMGMAIANDPTLLLLDEPVAGMGPEETQFISNLIKKINNNGITILFIDHDMEFVRSLAQQVTVLHLGKKFAEGTIEDIENNEKVVEIYLGQS</sequence>
<dbReference type="Pfam" id="PF00005">
    <property type="entry name" value="ABC_tran"/>
    <property type="match status" value="1"/>
</dbReference>
<protein>
    <submittedName>
        <fullName evidence="5">ABC transporter ATP-binding protein</fullName>
    </submittedName>
</protein>